<feature type="region of interest" description="Disordered" evidence="1">
    <location>
        <begin position="133"/>
        <end position="166"/>
    </location>
</feature>
<dbReference type="InterPro" id="IPR050942">
    <property type="entry name" value="F-box_BR-signaling"/>
</dbReference>
<accession>A0A2N9FIL5</accession>
<dbReference type="InterPro" id="IPR005174">
    <property type="entry name" value="KIB1-4_b-propeller"/>
</dbReference>
<dbReference type="Pfam" id="PF03478">
    <property type="entry name" value="Beta-prop_KIB1-4"/>
    <property type="match status" value="1"/>
</dbReference>
<dbReference type="EMBL" id="OIVN01001167">
    <property type="protein sequence ID" value="SPC90656.1"/>
    <property type="molecule type" value="Genomic_DNA"/>
</dbReference>
<evidence type="ECO:0000313" key="3">
    <source>
        <dbReference type="EMBL" id="SPC90656.1"/>
    </source>
</evidence>
<feature type="compositionally biased region" description="Acidic residues" evidence="1">
    <location>
        <begin position="136"/>
        <end position="159"/>
    </location>
</feature>
<organism evidence="3">
    <name type="scientific">Fagus sylvatica</name>
    <name type="common">Beechnut</name>
    <dbReference type="NCBI Taxonomy" id="28930"/>
    <lineage>
        <taxon>Eukaryota</taxon>
        <taxon>Viridiplantae</taxon>
        <taxon>Streptophyta</taxon>
        <taxon>Embryophyta</taxon>
        <taxon>Tracheophyta</taxon>
        <taxon>Spermatophyta</taxon>
        <taxon>Magnoliopsida</taxon>
        <taxon>eudicotyledons</taxon>
        <taxon>Gunneridae</taxon>
        <taxon>Pentapetalae</taxon>
        <taxon>rosids</taxon>
        <taxon>fabids</taxon>
        <taxon>Fagales</taxon>
        <taxon>Fagaceae</taxon>
        <taxon>Fagus</taxon>
    </lineage>
</organism>
<gene>
    <name evidence="3" type="ORF">FSB_LOCUS18538</name>
</gene>
<dbReference type="PANTHER" id="PTHR44259:SF114">
    <property type="entry name" value="OS06G0707300 PROTEIN"/>
    <property type="match status" value="1"/>
</dbReference>
<dbReference type="PANTHER" id="PTHR44259">
    <property type="entry name" value="OS07G0183000 PROTEIN-RELATED"/>
    <property type="match status" value="1"/>
</dbReference>
<name>A0A2N9FIL5_FAGSY</name>
<proteinExistence type="predicted"/>
<dbReference type="AlphaFoldDB" id="A0A2N9FIL5"/>
<reference evidence="3" key="1">
    <citation type="submission" date="2018-02" db="EMBL/GenBank/DDBJ databases">
        <authorList>
            <person name="Cohen D.B."/>
            <person name="Kent A.D."/>
        </authorList>
    </citation>
    <scope>NUCLEOTIDE SEQUENCE</scope>
</reference>
<sequence length="281" mass="32429">MTCNELKFESLEGISPENAFDRKLSVLRYQKPSPIHCRMLPFNMLFPRSRVIKRDRFWKDDGGSPESLLPLSNKKARAKAIVPAPEGINMNIQRHIQKHIVESSGDLLLVSRFWGGHFYSKFYSFEEEFNYKENESNDEDPKDDFEDENSQDDVEDEGIKDESDRKDINDKPYVTIRFKVQKLERCTQEGSEFKYKWVKVDSLGDQTLFVGDSSSLSLTASSLNGIKPNCIYFTDDDLYLFSWTHNGGGSDMGVFSMEDATIKPHYSGQSHSFFCSPLWYI</sequence>
<evidence type="ECO:0000259" key="2">
    <source>
        <dbReference type="Pfam" id="PF03478"/>
    </source>
</evidence>
<feature type="domain" description="KIB1-4 beta-propeller" evidence="2">
    <location>
        <begin position="84"/>
        <end position="256"/>
    </location>
</feature>
<evidence type="ECO:0000256" key="1">
    <source>
        <dbReference type="SAM" id="MobiDB-lite"/>
    </source>
</evidence>
<protein>
    <recommendedName>
        <fullName evidence="2">KIB1-4 beta-propeller domain-containing protein</fullName>
    </recommendedName>
</protein>